<sequence>MAVGLRRSDSIADMMPEALRQSRYQMKRCFQRYVSQGKRLMKRQQLLDELDKSVDDKADKDQLLQGFLGYVISSTQVGELLTFLGTCASLCQSNIIHGPCRRLQCSPHSSHSLSG</sequence>
<evidence type="ECO:0000256" key="5">
    <source>
        <dbReference type="ARBA" id="ARBA00049030"/>
    </source>
</evidence>
<dbReference type="InterPro" id="IPR012820">
    <property type="entry name" value="Sucrose_synthase_pln/cyn"/>
</dbReference>
<dbReference type="GO" id="GO:0016157">
    <property type="term" value="F:sucrose synthase activity"/>
    <property type="evidence" value="ECO:0007669"/>
    <property type="project" value="UniProtKB-EC"/>
</dbReference>
<evidence type="ECO:0000256" key="2">
    <source>
        <dbReference type="ARBA" id="ARBA00012540"/>
    </source>
</evidence>
<dbReference type="PANTHER" id="PTHR45839:SF16">
    <property type="entry name" value="SUCROSE SYNTHASE 6"/>
    <property type="match status" value="1"/>
</dbReference>
<dbReference type="Pfam" id="PF24861">
    <property type="entry name" value="SUS_N"/>
    <property type="match status" value="1"/>
</dbReference>
<evidence type="ECO:0000256" key="4">
    <source>
        <dbReference type="ARBA" id="ARBA00022679"/>
    </source>
</evidence>
<evidence type="ECO:0000313" key="7">
    <source>
        <dbReference type="EMBL" id="BAS81758.1"/>
    </source>
</evidence>
<dbReference type="GO" id="GO:0005985">
    <property type="term" value="P:sucrose metabolic process"/>
    <property type="evidence" value="ECO:0007669"/>
    <property type="project" value="InterPro"/>
</dbReference>
<dbReference type="Gramene" id="Os02t0831500-02">
    <property type="protein sequence ID" value="Os02t0831500-02"/>
    <property type="gene ID" value="Os02g0831500"/>
</dbReference>
<gene>
    <name evidence="7" type="ordered locus">Os02g0831500</name>
    <name evidence="7" type="ORF">OSNPB_020831500</name>
</gene>
<reference evidence="8" key="1">
    <citation type="journal article" date="2005" name="Nature">
        <title>The map-based sequence of the rice genome.</title>
        <authorList>
            <consortium name="International rice genome sequencing project (IRGSP)"/>
            <person name="Matsumoto T."/>
            <person name="Wu J."/>
            <person name="Kanamori H."/>
            <person name="Katayose Y."/>
            <person name="Fujisawa M."/>
            <person name="Namiki N."/>
            <person name="Mizuno H."/>
            <person name="Yamamoto K."/>
            <person name="Antonio B.A."/>
            <person name="Baba T."/>
            <person name="Sakata K."/>
            <person name="Nagamura Y."/>
            <person name="Aoki H."/>
            <person name="Arikawa K."/>
            <person name="Arita K."/>
            <person name="Bito T."/>
            <person name="Chiden Y."/>
            <person name="Fujitsuka N."/>
            <person name="Fukunaka R."/>
            <person name="Hamada M."/>
            <person name="Harada C."/>
            <person name="Hayashi A."/>
            <person name="Hijishita S."/>
            <person name="Honda M."/>
            <person name="Hosokawa S."/>
            <person name="Ichikawa Y."/>
            <person name="Idonuma A."/>
            <person name="Iijima M."/>
            <person name="Ikeda M."/>
            <person name="Ikeno M."/>
            <person name="Ito K."/>
            <person name="Ito S."/>
            <person name="Ito T."/>
            <person name="Ito Y."/>
            <person name="Ito Y."/>
            <person name="Iwabuchi A."/>
            <person name="Kamiya K."/>
            <person name="Karasawa W."/>
            <person name="Kurita K."/>
            <person name="Katagiri S."/>
            <person name="Kikuta A."/>
            <person name="Kobayashi H."/>
            <person name="Kobayashi N."/>
            <person name="Machita K."/>
            <person name="Maehara T."/>
            <person name="Masukawa M."/>
            <person name="Mizubayashi T."/>
            <person name="Mukai Y."/>
            <person name="Nagasaki H."/>
            <person name="Nagata Y."/>
            <person name="Naito S."/>
            <person name="Nakashima M."/>
            <person name="Nakama Y."/>
            <person name="Nakamichi Y."/>
            <person name="Nakamura M."/>
            <person name="Meguro A."/>
            <person name="Negishi M."/>
            <person name="Ohta I."/>
            <person name="Ohta T."/>
            <person name="Okamoto M."/>
            <person name="Ono N."/>
            <person name="Saji S."/>
            <person name="Sakaguchi M."/>
            <person name="Sakai K."/>
            <person name="Shibata M."/>
            <person name="Shimokawa T."/>
            <person name="Song J."/>
            <person name="Takazaki Y."/>
            <person name="Terasawa K."/>
            <person name="Tsugane M."/>
            <person name="Tsuji K."/>
            <person name="Ueda S."/>
            <person name="Waki K."/>
            <person name="Yamagata H."/>
            <person name="Yamamoto M."/>
            <person name="Yamamoto S."/>
            <person name="Yamane H."/>
            <person name="Yoshiki S."/>
            <person name="Yoshihara R."/>
            <person name="Yukawa K."/>
            <person name="Zhong H."/>
            <person name="Yano M."/>
            <person name="Yuan Q."/>
            <person name="Ouyang S."/>
            <person name="Liu J."/>
            <person name="Jones K.M."/>
            <person name="Gansberger K."/>
            <person name="Moffat K."/>
            <person name="Hill J."/>
            <person name="Bera J."/>
            <person name="Fadrosh D."/>
            <person name="Jin S."/>
            <person name="Johri S."/>
            <person name="Kim M."/>
            <person name="Overton L."/>
            <person name="Reardon M."/>
            <person name="Tsitrin T."/>
            <person name="Vuong H."/>
            <person name="Weaver B."/>
            <person name="Ciecko A."/>
            <person name="Tallon L."/>
            <person name="Jackson J."/>
            <person name="Pai G."/>
            <person name="Aken S.V."/>
            <person name="Utterback T."/>
            <person name="Reidmuller S."/>
            <person name="Feldblyum T."/>
            <person name="Hsiao J."/>
            <person name="Zismann V."/>
            <person name="Iobst S."/>
            <person name="de Vazeille A.R."/>
            <person name="Buell C.R."/>
            <person name="Ying K."/>
            <person name="Li Y."/>
            <person name="Lu T."/>
            <person name="Huang Y."/>
            <person name="Zhao Q."/>
            <person name="Feng Q."/>
            <person name="Zhang L."/>
            <person name="Zhu J."/>
            <person name="Weng Q."/>
            <person name="Mu J."/>
            <person name="Lu Y."/>
            <person name="Fan D."/>
            <person name="Liu Y."/>
            <person name="Guan J."/>
            <person name="Zhang Y."/>
            <person name="Yu S."/>
            <person name="Liu X."/>
            <person name="Zhang Y."/>
            <person name="Hong G."/>
            <person name="Han B."/>
            <person name="Choisne N."/>
            <person name="Demange N."/>
            <person name="Orjeda G."/>
            <person name="Samain S."/>
            <person name="Cattolico L."/>
            <person name="Pelletier E."/>
            <person name="Couloux A."/>
            <person name="Segurens B."/>
            <person name="Wincker P."/>
            <person name="D'Hont A."/>
            <person name="Scarpelli C."/>
            <person name="Weissenbach J."/>
            <person name="Salanoubat M."/>
            <person name="Quetier F."/>
            <person name="Yu Y."/>
            <person name="Kim H.R."/>
            <person name="Rambo T."/>
            <person name="Currie J."/>
            <person name="Collura K."/>
            <person name="Luo M."/>
            <person name="Yang T."/>
            <person name="Ammiraju J.S.S."/>
            <person name="Engler F."/>
            <person name="Soderlund C."/>
            <person name="Wing R.A."/>
            <person name="Palmer L.E."/>
            <person name="de la Bastide M."/>
            <person name="Spiegel L."/>
            <person name="Nascimento L."/>
            <person name="Zutavern T."/>
            <person name="O'Shaughnessy A."/>
            <person name="Dike S."/>
            <person name="Dedhia N."/>
            <person name="Preston R."/>
            <person name="Balija V."/>
            <person name="McCombie W.R."/>
            <person name="Chow T."/>
            <person name="Chen H."/>
            <person name="Chung M."/>
            <person name="Chen C."/>
            <person name="Shaw J."/>
            <person name="Wu H."/>
            <person name="Hsiao K."/>
            <person name="Chao Y."/>
            <person name="Chu M."/>
            <person name="Cheng C."/>
            <person name="Hour A."/>
            <person name="Lee P."/>
            <person name="Lin S."/>
            <person name="Lin Y."/>
            <person name="Liou J."/>
            <person name="Liu S."/>
            <person name="Hsing Y."/>
            <person name="Raghuvanshi S."/>
            <person name="Mohanty A."/>
            <person name="Bharti A.K."/>
            <person name="Gaur A."/>
            <person name="Gupta V."/>
            <person name="Kumar D."/>
            <person name="Ravi V."/>
            <person name="Vij S."/>
            <person name="Kapur A."/>
            <person name="Khurana P."/>
            <person name="Khurana P."/>
            <person name="Khurana J.P."/>
            <person name="Tyagi A.K."/>
            <person name="Gaikwad K."/>
            <person name="Singh A."/>
            <person name="Dalal V."/>
            <person name="Srivastava S."/>
            <person name="Dixit A."/>
            <person name="Pal A.K."/>
            <person name="Ghazi I.A."/>
            <person name="Yadav M."/>
            <person name="Pandit A."/>
            <person name="Bhargava A."/>
            <person name="Sureshbabu K."/>
            <person name="Batra K."/>
            <person name="Sharma T.R."/>
            <person name="Mohapatra T."/>
            <person name="Singh N.K."/>
            <person name="Messing J."/>
            <person name="Nelson A.B."/>
            <person name="Fuks G."/>
            <person name="Kavchok S."/>
            <person name="Keizer G."/>
            <person name="Linton E."/>
            <person name="Llaca V."/>
            <person name="Song R."/>
            <person name="Tanyolac B."/>
            <person name="Young S."/>
            <person name="Ho-Il K."/>
            <person name="Hahn J.H."/>
            <person name="Sangsakoo G."/>
            <person name="Vanavichit A."/>
            <person name="de Mattos Luiz.A.T."/>
            <person name="Zimmer P.D."/>
            <person name="Malone G."/>
            <person name="Dellagostin O."/>
            <person name="de Oliveira A.C."/>
            <person name="Bevan M."/>
            <person name="Bancroft I."/>
            <person name="Minx P."/>
            <person name="Cordum H."/>
            <person name="Wilson R."/>
            <person name="Cheng Z."/>
            <person name="Jin W."/>
            <person name="Jiang J."/>
            <person name="Leong S.A."/>
            <person name="Iwama H."/>
            <person name="Gojobori T."/>
            <person name="Itoh T."/>
            <person name="Niimura Y."/>
            <person name="Fujii Y."/>
            <person name="Habara T."/>
            <person name="Sakai H."/>
            <person name="Sato Y."/>
            <person name="Wilson G."/>
            <person name="Kumar K."/>
            <person name="McCouch S."/>
            <person name="Juretic N."/>
            <person name="Hoen D."/>
            <person name="Wright S."/>
            <person name="Bruskiewich R."/>
            <person name="Bureau T."/>
            <person name="Miyao A."/>
            <person name="Hirochika H."/>
            <person name="Nishikawa T."/>
            <person name="Kadowaki K."/>
            <person name="Sugiura M."/>
            <person name="Burr B."/>
            <person name="Sasaki T."/>
        </authorList>
    </citation>
    <scope>NUCLEOTIDE SEQUENCE [LARGE SCALE GENOMIC DNA]</scope>
    <source>
        <strain evidence="8">cv. Nipponbare</strain>
    </source>
</reference>
<keyword evidence="4" id="KW-0808">Transferase</keyword>
<proteinExistence type="evidence at protein level"/>
<dbReference type="PANTHER" id="PTHR45839">
    <property type="match status" value="1"/>
</dbReference>
<reference evidence="7 8" key="3">
    <citation type="journal article" date="2013" name="Rice">
        <title>Improvement of the Oryza sativa Nipponbare reference genome using next generation sequence and optical map data.</title>
        <authorList>
            <person name="Kawahara Y."/>
            <person name="de la Bastide M."/>
            <person name="Hamilton J.P."/>
            <person name="Kanamori H."/>
            <person name="McCombie W.R."/>
            <person name="Ouyang S."/>
            <person name="Schwartz D.C."/>
            <person name="Tanaka T."/>
            <person name="Wu J."/>
            <person name="Zhou S."/>
            <person name="Childs K.L."/>
            <person name="Davidson R.M."/>
            <person name="Lin H."/>
            <person name="Quesada-Ocampo L."/>
            <person name="Vaillancourt B."/>
            <person name="Sakai H."/>
            <person name="Lee S.S."/>
            <person name="Kim J."/>
            <person name="Numa H."/>
            <person name="Itoh T."/>
            <person name="Buell C.R."/>
            <person name="Matsumoto T."/>
        </authorList>
    </citation>
    <scope>NUCLEOTIDE SEQUENCE [LARGE SCALE GENOMIC DNA]</scope>
    <source>
        <strain evidence="8">cv. Nipponbare</strain>
    </source>
</reference>
<name>A0A0P0VRU2_ORYSJ</name>
<keyword evidence="3" id="KW-0328">Glycosyltransferase</keyword>
<accession>A0A0P0VRU2</accession>
<evidence type="ECO:0000256" key="3">
    <source>
        <dbReference type="ARBA" id="ARBA00022676"/>
    </source>
</evidence>
<evidence type="ECO:0007829" key="9">
    <source>
        <dbReference type="PeptideAtlas" id="A0A0P0VRU2"/>
    </source>
</evidence>
<evidence type="ECO:0000259" key="6">
    <source>
        <dbReference type="Pfam" id="PF24861"/>
    </source>
</evidence>
<protein>
    <recommendedName>
        <fullName evidence="2">sucrose synthase</fullName>
        <ecNumber evidence="2">2.4.1.13</ecNumber>
    </recommendedName>
</protein>
<dbReference type="Proteomes" id="UP000059680">
    <property type="component" value="Chromosome 2"/>
</dbReference>
<dbReference type="Gene3D" id="3.10.450.330">
    <property type="match status" value="1"/>
</dbReference>
<dbReference type="ExpressionAtlas" id="A0A0P0VRU2">
    <property type="expression patterns" value="baseline and differential"/>
</dbReference>
<dbReference type="EMBL" id="AP014958">
    <property type="protein sequence ID" value="BAS81758.1"/>
    <property type="molecule type" value="Genomic_DNA"/>
</dbReference>
<evidence type="ECO:0000256" key="1">
    <source>
        <dbReference type="ARBA" id="ARBA00005894"/>
    </source>
</evidence>
<organism evidence="7 8">
    <name type="scientific">Oryza sativa subsp. japonica</name>
    <name type="common">Rice</name>
    <dbReference type="NCBI Taxonomy" id="39947"/>
    <lineage>
        <taxon>Eukaryota</taxon>
        <taxon>Viridiplantae</taxon>
        <taxon>Streptophyta</taxon>
        <taxon>Embryophyta</taxon>
        <taxon>Tracheophyta</taxon>
        <taxon>Spermatophyta</taxon>
        <taxon>Magnoliopsida</taxon>
        <taxon>Liliopsida</taxon>
        <taxon>Poales</taxon>
        <taxon>Poaceae</taxon>
        <taxon>BOP clade</taxon>
        <taxon>Oryzoideae</taxon>
        <taxon>Oryzeae</taxon>
        <taxon>Oryzinae</taxon>
        <taxon>Oryza</taxon>
        <taxon>Oryza sativa</taxon>
    </lineage>
</organism>
<comment type="catalytic activity">
    <reaction evidence="5">
        <text>an NDP-alpha-D-glucose + D-fructose = a ribonucleoside 5'-diphosphate + sucrose + H(+)</text>
        <dbReference type="Rhea" id="RHEA:16241"/>
        <dbReference type="ChEBI" id="CHEBI:15378"/>
        <dbReference type="ChEBI" id="CHEBI:17992"/>
        <dbReference type="ChEBI" id="CHEBI:37721"/>
        <dbReference type="ChEBI" id="CHEBI:57930"/>
        <dbReference type="ChEBI" id="CHEBI:76533"/>
        <dbReference type="EC" id="2.4.1.13"/>
    </reaction>
</comment>
<dbReference type="EC" id="2.4.1.13" evidence="2"/>
<feature type="domain" description="Sucrose synthase N-terminal" evidence="6">
    <location>
        <begin position="7"/>
        <end position="76"/>
    </location>
</feature>
<comment type="similarity">
    <text evidence="1">Belongs to the glycosyltransferase 1 family. Plant sucrose synthase subfamily.</text>
</comment>
<dbReference type="InterPro" id="IPR056735">
    <property type="entry name" value="SUS_N"/>
</dbReference>
<keyword evidence="8" id="KW-1185">Reference proteome</keyword>
<keyword evidence="9" id="KW-1267">Proteomics identification</keyword>
<dbReference type="AlphaFoldDB" id="A0A0P0VRU2"/>
<evidence type="ECO:0000313" key="8">
    <source>
        <dbReference type="Proteomes" id="UP000059680"/>
    </source>
</evidence>
<reference evidence="7 8" key="2">
    <citation type="journal article" date="2013" name="Plant Cell Physiol.">
        <title>Rice Annotation Project Database (RAP-DB): an integrative and interactive database for rice genomics.</title>
        <authorList>
            <person name="Sakai H."/>
            <person name="Lee S.S."/>
            <person name="Tanaka T."/>
            <person name="Numa H."/>
            <person name="Kim J."/>
            <person name="Kawahara Y."/>
            <person name="Wakimoto H."/>
            <person name="Yang C.C."/>
            <person name="Iwamoto M."/>
            <person name="Abe T."/>
            <person name="Yamada Y."/>
            <person name="Muto A."/>
            <person name="Inokuchi H."/>
            <person name="Ikemura T."/>
            <person name="Matsumoto T."/>
            <person name="Sasaki T."/>
            <person name="Itoh T."/>
        </authorList>
    </citation>
    <scope>NUCLEOTIDE SEQUENCE [LARGE SCALE GENOMIC DNA]</scope>
    <source>
        <strain evidence="8">cv. Nipponbare</strain>
    </source>
</reference>